<proteinExistence type="predicted"/>
<name>A0AAE0N614_9PEZI</name>
<dbReference type="InterPro" id="IPR035979">
    <property type="entry name" value="RBD_domain_sf"/>
</dbReference>
<feature type="compositionally biased region" description="Basic and acidic residues" evidence="1">
    <location>
        <begin position="163"/>
        <end position="180"/>
    </location>
</feature>
<reference evidence="2" key="2">
    <citation type="submission" date="2023-06" db="EMBL/GenBank/DDBJ databases">
        <authorList>
            <consortium name="Lawrence Berkeley National Laboratory"/>
            <person name="Haridas S."/>
            <person name="Hensen N."/>
            <person name="Bonometti L."/>
            <person name="Westerberg I."/>
            <person name="Brannstrom I.O."/>
            <person name="Guillou S."/>
            <person name="Cros-Aarteil S."/>
            <person name="Calhoun S."/>
            <person name="Kuo A."/>
            <person name="Mondo S."/>
            <person name="Pangilinan J."/>
            <person name="Riley R."/>
            <person name="LaButti K."/>
            <person name="Andreopoulos B."/>
            <person name="Lipzen A."/>
            <person name="Chen C."/>
            <person name="Yanf M."/>
            <person name="Daum C."/>
            <person name="Ng V."/>
            <person name="Clum A."/>
            <person name="Steindorff A."/>
            <person name="Ohm R."/>
            <person name="Martin F."/>
            <person name="Silar P."/>
            <person name="Natvig D."/>
            <person name="Lalanne C."/>
            <person name="Gautier V."/>
            <person name="Ament-velasquez S.L."/>
            <person name="Kruys A."/>
            <person name="Hutchinson M.I."/>
            <person name="Powell A.J."/>
            <person name="Barry K."/>
            <person name="Miller A.N."/>
            <person name="Grigoriev I.V."/>
            <person name="Debuchy R."/>
            <person name="Gladieux P."/>
            <person name="Thoren M.H."/>
            <person name="Johannesson H."/>
        </authorList>
    </citation>
    <scope>NUCLEOTIDE SEQUENCE</scope>
    <source>
        <strain evidence="2">CBS 232.78</strain>
    </source>
</reference>
<sequence>MATLPLSTLNILQLLLDIFSLGLLDMVQIRLVVILSLWLQDIRPLQLHHRHLSELRRMMLLVHQTTCLVLRHASGRAYGHASSRASGFTSSHAPRPWGSQAPSATLSSAWAGNNLEESMSHLAISGNEPGSGLLIPPVYRSPGRVDERYAVPTYNQQPPSYGRGEKKNYQPHSCTDRPPKDNTQVGPIGQEFKNRRPMSSIEALFAARYRAPERERPPQLMVNVYQFASSGAFADPDDLAFRESLGMSVNYAGNPYEPENQSADIPDDENVSFWVTNLPENITAKQFLAKLRNIGRIFALHINEPDKAKGHKTSAAKLTFFRLEEANRFWKLADVRSGPGVLMYDGLVARIRRNRVKVKEKTGYADSLSRALIIRGEPKVVNADFLYKLFEPRFSFYTDEVIHIVDGKAESIIEWRFGCFRAQAATAFVVIHKELIQKNYDVDVQYTRDPCDVEPEGGRLLGGLFPPAPPLFDLMNPWGNLAGSSMAGPSRASGLGRALGEVSGHELGHGSTAMSGHVGAERPGEAGEEVASEAGTDVVLGSANLGGELDVGDYDVSENWHVGAPGSNRSRADW</sequence>
<feature type="region of interest" description="Disordered" evidence="1">
    <location>
        <begin position="153"/>
        <end position="191"/>
    </location>
</feature>
<comment type="caution">
    <text evidence="2">The sequence shown here is derived from an EMBL/GenBank/DDBJ whole genome shotgun (WGS) entry which is preliminary data.</text>
</comment>
<keyword evidence="3" id="KW-1185">Reference proteome</keyword>
<evidence type="ECO:0000313" key="3">
    <source>
        <dbReference type="Proteomes" id="UP001285441"/>
    </source>
</evidence>
<organism evidence="2 3">
    <name type="scientific">Podospora didyma</name>
    <dbReference type="NCBI Taxonomy" id="330526"/>
    <lineage>
        <taxon>Eukaryota</taxon>
        <taxon>Fungi</taxon>
        <taxon>Dikarya</taxon>
        <taxon>Ascomycota</taxon>
        <taxon>Pezizomycotina</taxon>
        <taxon>Sordariomycetes</taxon>
        <taxon>Sordariomycetidae</taxon>
        <taxon>Sordariales</taxon>
        <taxon>Podosporaceae</taxon>
        <taxon>Podospora</taxon>
    </lineage>
</organism>
<evidence type="ECO:0000313" key="2">
    <source>
        <dbReference type="EMBL" id="KAK3372132.1"/>
    </source>
</evidence>
<dbReference type="EMBL" id="JAULSW010000008">
    <property type="protein sequence ID" value="KAK3372132.1"/>
    <property type="molecule type" value="Genomic_DNA"/>
</dbReference>
<dbReference type="SUPFAM" id="SSF54928">
    <property type="entry name" value="RNA-binding domain, RBD"/>
    <property type="match status" value="1"/>
</dbReference>
<feature type="region of interest" description="Disordered" evidence="1">
    <location>
        <begin position="506"/>
        <end position="532"/>
    </location>
</feature>
<dbReference type="GO" id="GO:0003676">
    <property type="term" value="F:nucleic acid binding"/>
    <property type="evidence" value="ECO:0007669"/>
    <property type="project" value="InterPro"/>
</dbReference>
<gene>
    <name evidence="2" type="ORF">B0H63DRAFT_550582</name>
</gene>
<dbReference type="AlphaFoldDB" id="A0AAE0N614"/>
<evidence type="ECO:0000256" key="1">
    <source>
        <dbReference type="SAM" id="MobiDB-lite"/>
    </source>
</evidence>
<accession>A0AAE0N614</accession>
<dbReference type="Proteomes" id="UP001285441">
    <property type="component" value="Unassembled WGS sequence"/>
</dbReference>
<reference evidence="2" key="1">
    <citation type="journal article" date="2023" name="Mol. Phylogenet. Evol.">
        <title>Genome-scale phylogeny and comparative genomics of the fungal order Sordariales.</title>
        <authorList>
            <person name="Hensen N."/>
            <person name="Bonometti L."/>
            <person name="Westerberg I."/>
            <person name="Brannstrom I.O."/>
            <person name="Guillou S."/>
            <person name="Cros-Aarteil S."/>
            <person name="Calhoun S."/>
            <person name="Haridas S."/>
            <person name="Kuo A."/>
            <person name="Mondo S."/>
            <person name="Pangilinan J."/>
            <person name="Riley R."/>
            <person name="LaButti K."/>
            <person name="Andreopoulos B."/>
            <person name="Lipzen A."/>
            <person name="Chen C."/>
            <person name="Yan M."/>
            <person name="Daum C."/>
            <person name="Ng V."/>
            <person name="Clum A."/>
            <person name="Steindorff A."/>
            <person name="Ohm R.A."/>
            <person name="Martin F."/>
            <person name="Silar P."/>
            <person name="Natvig D.O."/>
            <person name="Lalanne C."/>
            <person name="Gautier V."/>
            <person name="Ament-Velasquez S.L."/>
            <person name="Kruys A."/>
            <person name="Hutchinson M.I."/>
            <person name="Powell A.J."/>
            <person name="Barry K."/>
            <person name="Miller A.N."/>
            <person name="Grigoriev I.V."/>
            <person name="Debuchy R."/>
            <person name="Gladieux P."/>
            <person name="Hiltunen Thoren M."/>
            <person name="Johannesson H."/>
        </authorList>
    </citation>
    <scope>NUCLEOTIDE SEQUENCE</scope>
    <source>
        <strain evidence="2">CBS 232.78</strain>
    </source>
</reference>
<evidence type="ECO:0008006" key="4">
    <source>
        <dbReference type="Google" id="ProtNLM"/>
    </source>
</evidence>
<protein>
    <recommendedName>
        <fullName evidence="4">RRM domain-containing protein</fullName>
    </recommendedName>
</protein>